<dbReference type="EMBL" id="CAJNRG010004376">
    <property type="protein sequence ID" value="CAF2065927.1"/>
    <property type="molecule type" value="Genomic_DNA"/>
</dbReference>
<dbReference type="Proteomes" id="UP000663887">
    <property type="component" value="Unassembled WGS sequence"/>
</dbReference>
<reference evidence="2" key="1">
    <citation type="submission" date="2021-02" db="EMBL/GenBank/DDBJ databases">
        <authorList>
            <person name="Nowell W R."/>
        </authorList>
    </citation>
    <scope>NUCLEOTIDE SEQUENCE</scope>
</reference>
<dbReference type="EMBL" id="CAJNRF010016604">
    <property type="protein sequence ID" value="CAF2207661.1"/>
    <property type="molecule type" value="Genomic_DNA"/>
</dbReference>
<keyword evidence="7" id="KW-1185">Reference proteome</keyword>
<protein>
    <submittedName>
        <fullName evidence="2">Uncharacterized protein</fullName>
    </submittedName>
</protein>
<evidence type="ECO:0000256" key="1">
    <source>
        <dbReference type="SAM" id="MobiDB-lite"/>
    </source>
</evidence>
<gene>
    <name evidence="3" type="ORF">MBJ925_LOCUS22567</name>
    <name evidence="5" type="ORF">OVN521_LOCUS9541</name>
    <name evidence="6" type="ORF">UXM345_LOCUS10827</name>
    <name evidence="4" type="ORF">WKI299_LOCUS34836</name>
    <name evidence="2" type="ORF">XDN619_LOCUS11475</name>
</gene>
<dbReference type="Proteomes" id="UP000663842">
    <property type="component" value="Unassembled WGS sequence"/>
</dbReference>
<dbReference type="EMBL" id="CAJOBF010001052">
    <property type="protein sequence ID" value="CAF3906388.1"/>
    <property type="molecule type" value="Genomic_DNA"/>
</dbReference>
<dbReference type="Proteomes" id="UP000663856">
    <property type="component" value="Unassembled WGS sequence"/>
</dbReference>
<dbReference type="Proteomes" id="UP000663866">
    <property type="component" value="Unassembled WGS sequence"/>
</dbReference>
<feature type="compositionally biased region" description="Low complexity" evidence="1">
    <location>
        <begin position="150"/>
        <end position="159"/>
    </location>
</feature>
<organism evidence="2 8">
    <name type="scientific">Rotaria magnacalcarata</name>
    <dbReference type="NCBI Taxonomy" id="392030"/>
    <lineage>
        <taxon>Eukaryota</taxon>
        <taxon>Metazoa</taxon>
        <taxon>Spiralia</taxon>
        <taxon>Gnathifera</taxon>
        <taxon>Rotifera</taxon>
        <taxon>Eurotatoria</taxon>
        <taxon>Bdelloidea</taxon>
        <taxon>Philodinida</taxon>
        <taxon>Philodinidae</taxon>
        <taxon>Rotaria</taxon>
    </lineage>
</organism>
<proteinExistence type="predicted"/>
<dbReference type="Proteomes" id="UP000663824">
    <property type="component" value="Unassembled WGS sequence"/>
</dbReference>
<dbReference type="EMBL" id="CAJNRE010011567">
    <property type="protein sequence ID" value="CAF2102698.1"/>
    <property type="molecule type" value="Genomic_DNA"/>
</dbReference>
<evidence type="ECO:0000313" key="6">
    <source>
        <dbReference type="EMBL" id="CAF3906388.1"/>
    </source>
</evidence>
<feature type="region of interest" description="Disordered" evidence="1">
    <location>
        <begin position="245"/>
        <end position="272"/>
    </location>
</feature>
<feature type="compositionally biased region" description="Low complexity" evidence="1">
    <location>
        <begin position="258"/>
        <end position="272"/>
    </location>
</feature>
<evidence type="ECO:0000313" key="7">
    <source>
        <dbReference type="Proteomes" id="UP000663866"/>
    </source>
</evidence>
<evidence type="ECO:0000313" key="3">
    <source>
        <dbReference type="EMBL" id="CAF2102698.1"/>
    </source>
</evidence>
<dbReference type="EMBL" id="CAJOBG010001166">
    <property type="protein sequence ID" value="CAF3901612.1"/>
    <property type="molecule type" value="Genomic_DNA"/>
</dbReference>
<sequence length="399" mass="45139">MHQVPNETMKRIPLQPSPPSSSLSSMSALLPKKNSLAQDLLWISKQQQQHPSIHSHPLKNTIRVNSRGIRYKFDGKQWRPLCVSPDGYECRNLAFRSSLCQKHFYKVHLFKRPYAKNGPMPQQPSSLSGIPPLTLKRPLPSDFDHHQCHQNEQQPNQQNSITDELEELYEDDDSIEVIEDNDAIVSKHDTSQSQPEFSYFSIDGDSEEISEAPIKHQVKPEPSLTTTTIATAPITIPYASRTEGVTKRLDSTNTESVISNESESPSTSSSSSLLNTSIPKIIESIRLGIPPLTRTEEKSIANELISQLSTDTSFTIGEHIARRRACEIVFDNYSHRISCENIATEWFYDFLLRNPRVPIHFQTWFSSVKSTLPSSDQLIEIKIWELGLVTRSIVPPLSP</sequence>
<comment type="caution">
    <text evidence="2">The sequence shown here is derived from an EMBL/GenBank/DDBJ whole genome shotgun (WGS) entry which is preliminary data.</text>
</comment>
<evidence type="ECO:0000313" key="5">
    <source>
        <dbReference type="EMBL" id="CAF3901612.1"/>
    </source>
</evidence>
<feature type="region of interest" description="Disordered" evidence="1">
    <location>
        <begin position="116"/>
        <end position="159"/>
    </location>
</feature>
<accession>A0A816QUX7</accession>
<evidence type="ECO:0000313" key="2">
    <source>
        <dbReference type="EMBL" id="CAF2065927.1"/>
    </source>
</evidence>
<evidence type="ECO:0000313" key="8">
    <source>
        <dbReference type="Proteomes" id="UP000663887"/>
    </source>
</evidence>
<evidence type="ECO:0000313" key="4">
    <source>
        <dbReference type="EMBL" id="CAF2207661.1"/>
    </source>
</evidence>
<feature type="region of interest" description="Disordered" evidence="1">
    <location>
        <begin position="1"/>
        <end position="26"/>
    </location>
</feature>
<dbReference type="AlphaFoldDB" id="A0A816QUX7"/>
<name>A0A816QUX7_9BILA</name>